<dbReference type="AlphaFoldDB" id="A0A0R2NRQ1"/>
<dbReference type="GO" id="GO:0003700">
    <property type="term" value="F:DNA-binding transcription factor activity"/>
    <property type="evidence" value="ECO:0007669"/>
    <property type="project" value="TreeGrafter"/>
</dbReference>
<dbReference type="Gene3D" id="1.10.10.10">
    <property type="entry name" value="Winged helix-like DNA-binding domain superfamily/Winged helix DNA-binding domain"/>
    <property type="match status" value="1"/>
</dbReference>
<name>A0A0R2NRQ1_9LACO</name>
<dbReference type="InterPro" id="IPR036388">
    <property type="entry name" value="WH-like_DNA-bd_sf"/>
</dbReference>
<dbReference type="InterPro" id="IPR000944">
    <property type="entry name" value="Tscrpt_reg_Rrf2"/>
</dbReference>
<dbReference type="EMBL" id="AYGX02000075">
    <property type="protein sequence ID" value="KRO27554.1"/>
    <property type="molecule type" value="Genomic_DNA"/>
</dbReference>
<dbReference type="RefSeq" id="WP_024625406.1">
    <property type="nucleotide sequence ID" value="NZ_AYGX02000075.1"/>
</dbReference>
<dbReference type="PANTHER" id="PTHR33221">
    <property type="entry name" value="WINGED HELIX-TURN-HELIX TRANSCRIPTIONAL REGULATOR, RRF2 FAMILY"/>
    <property type="match status" value="1"/>
</dbReference>
<dbReference type="GO" id="GO:0005829">
    <property type="term" value="C:cytosol"/>
    <property type="evidence" value="ECO:0007669"/>
    <property type="project" value="TreeGrafter"/>
</dbReference>
<keyword evidence="2" id="KW-1185">Reference proteome</keyword>
<proteinExistence type="predicted"/>
<dbReference type="Pfam" id="PF02082">
    <property type="entry name" value="Rrf2"/>
    <property type="match status" value="1"/>
</dbReference>
<gene>
    <name evidence="1" type="ORF">DY78_GL003113</name>
</gene>
<evidence type="ECO:0000313" key="2">
    <source>
        <dbReference type="Proteomes" id="UP000050920"/>
    </source>
</evidence>
<dbReference type="SUPFAM" id="SSF46785">
    <property type="entry name" value="Winged helix' DNA-binding domain"/>
    <property type="match status" value="1"/>
</dbReference>
<accession>A0A0R2NRQ1</accession>
<dbReference type="PANTHER" id="PTHR33221:SF15">
    <property type="entry name" value="HTH-TYPE TRANSCRIPTIONAL REGULATOR YWGB-RELATED"/>
    <property type="match status" value="1"/>
</dbReference>
<dbReference type="Proteomes" id="UP000050920">
    <property type="component" value="Unassembled WGS sequence"/>
</dbReference>
<comment type="caution">
    <text evidence="1">The sequence shown here is derived from an EMBL/GenBank/DDBJ whole genome shotgun (WGS) entry which is preliminary data.</text>
</comment>
<sequence length="148" mass="15928">MRVSTRFSDSIHLLAFIEIYADAKLTSDLIASSIETSPVVVRRLMGKLRQAGLIATTPGTAQPTLAKPLSQISLLAVFYAVEGDKPLFAVDPKTNPDCIVGGNIQNVLGQYYQDAQTAAEARLAKTSMQDIVDNILVEQAKKDAGQHA</sequence>
<protein>
    <submittedName>
        <fullName evidence="1">Transcription regulator</fullName>
    </submittedName>
</protein>
<reference evidence="1 2" key="1">
    <citation type="journal article" date="2015" name="Genome Announc.">
        <title>Expanding the biotechnology potential of lactobacilli through comparative genomics of 213 strains and associated genera.</title>
        <authorList>
            <person name="Sun Z."/>
            <person name="Harris H.M."/>
            <person name="McCann A."/>
            <person name="Guo C."/>
            <person name="Argimon S."/>
            <person name="Zhang W."/>
            <person name="Yang X."/>
            <person name="Jeffery I.B."/>
            <person name="Cooney J.C."/>
            <person name="Kagawa T.F."/>
            <person name="Liu W."/>
            <person name="Song Y."/>
            <person name="Salvetti E."/>
            <person name="Wrobel A."/>
            <person name="Rasinkangas P."/>
            <person name="Parkhill J."/>
            <person name="Rea M.C."/>
            <person name="O'Sullivan O."/>
            <person name="Ritari J."/>
            <person name="Douillard F.P."/>
            <person name="Paul Ross R."/>
            <person name="Yang R."/>
            <person name="Briner A.E."/>
            <person name="Felis G.E."/>
            <person name="de Vos W.M."/>
            <person name="Barrangou R."/>
            <person name="Klaenhammer T.R."/>
            <person name="Caufield P.W."/>
            <person name="Cui Y."/>
            <person name="Zhang H."/>
            <person name="O'Toole P.W."/>
        </authorList>
    </citation>
    <scope>NUCLEOTIDE SEQUENCE [LARGE SCALE GENOMIC DNA]</scope>
    <source>
        <strain evidence="1 2">DSM 21115</strain>
    </source>
</reference>
<organism evidence="1 2">
    <name type="scientific">Lactiplantibacillus fabifermentans DSM 21115</name>
    <dbReference type="NCBI Taxonomy" id="1413187"/>
    <lineage>
        <taxon>Bacteria</taxon>
        <taxon>Bacillati</taxon>
        <taxon>Bacillota</taxon>
        <taxon>Bacilli</taxon>
        <taxon>Lactobacillales</taxon>
        <taxon>Lactobacillaceae</taxon>
        <taxon>Lactiplantibacillus</taxon>
    </lineage>
</organism>
<evidence type="ECO:0000313" key="1">
    <source>
        <dbReference type="EMBL" id="KRO27554.1"/>
    </source>
</evidence>
<dbReference type="InterPro" id="IPR036390">
    <property type="entry name" value="WH_DNA-bd_sf"/>
</dbReference>
<dbReference type="PROSITE" id="PS51197">
    <property type="entry name" value="HTH_RRF2_2"/>
    <property type="match status" value="1"/>
</dbReference>